<name>A0A852W3E6_PSEA5</name>
<organism evidence="3 4">
    <name type="scientific">Pseudonocardia alni</name>
    <name type="common">Amycolata alni</name>
    <dbReference type="NCBI Taxonomy" id="33907"/>
    <lineage>
        <taxon>Bacteria</taxon>
        <taxon>Bacillati</taxon>
        <taxon>Actinomycetota</taxon>
        <taxon>Actinomycetes</taxon>
        <taxon>Pseudonocardiales</taxon>
        <taxon>Pseudonocardiaceae</taxon>
        <taxon>Pseudonocardia</taxon>
    </lineage>
</organism>
<evidence type="ECO:0000259" key="2">
    <source>
        <dbReference type="Pfam" id="PF22289"/>
    </source>
</evidence>
<proteinExistence type="predicted"/>
<reference evidence="3 4" key="1">
    <citation type="submission" date="2020-07" db="EMBL/GenBank/DDBJ databases">
        <title>Sequencing the genomes of 1000 actinobacteria strains.</title>
        <authorList>
            <person name="Klenk H.-P."/>
        </authorList>
    </citation>
    <scope>NUCLEOTIDE SEQUENCE [LARGE SCALE GENOMIC DNA]</scope>
    <source>
        <strain evidence="3 4">DSM 44749</strain>
    </source>
</reference>
<dbReference type="EMBL" id="JACCCZ010000001">
    <property type="protein sequence ID" value="NYG00102.1"/>
    <property type="molecule type" value="Genomic_DNA"/>
</dbReference>
<accession>A0A852W3E6</accession>
<sequence>MADPVRPLRTGAAAPSAHLAPGRTTVPRYTGPAGRGDAPHLVVVAGSAPDPDLGPADRLVRLPTGGDAAGLLDRELATLVTGTRILVTGPETVVQAVRAAALHRGALDEELVLVPTDIADSTRDRTVHCGHCHHRVVVHADVGDAVACPGCRLVLHVAGHHSRRLAAFLGAPTPQRAP</sequence>
<protein>
    <recommendedName>
        <fullName evidence="2">Dimethylamine monooxygenase subunit DmmA-like C-terminal domain-containing protein</fullName>
    </recommendedName>
</protein>
<dbReference type="RefSeq" id="WP_179760002.1">
    <property type="nucleotide sequence ID" value="NZ_BAAAJZ010000011.1"/>
</dbReference>
<evidence type="ECO:0000313" key="4">
    <source>
        <dbReference type="Proteomes" id="UP000549695"/>
    </source>
</evidence>
<feature type="region of interest" description="Disordered" evidence="1">
    <location>
        <begin position="1"/>
        <end position="34"/>
    </location>
</feature>
<comment type="caution">
    <text evidence="3">The sequence shown here is derived from an EMBL/GenBank/DDBJ whole genome shotgun (WGS) entry which is preliminary data.</text>
</comment>
<evidence type="ECO:0000256" key="1">
    <source>
        <dbReference type="SAM" id="MobiDB-lite"/>
    </source>
</evidence>
<dbReference type="GeneID" id="98050219"/>
<dbReference type="InterPro" id="IPR048037">
    <property type="entry name" value="DmmA-like_C"/>
</dbReference>
<dbReference type="AlphaFoldDB" id="A0A852W3E6"/>
<gene>
    <name evidence="3" type="ORF">HDA37_000387</name>
</gene>
<dbReference type="Pfam" id="PF22289">
    <property type="entry name" value="DmmA-like_C"/>
    <property type="match status" value="1"/>
</dbReference>
<keyword evidence="4" id="KW-1185">Reference proteome</keyword>
<evidence type="ECO:0000313" key="3">
    <source>
        <dbReference type="EMBL" id="NYG00102.1"/>
    </source>
</evidence>
<dbReference type="NCBIfam" id="NF041259">
    <property type="entry name" value="mono_DmmA_fam"/>
    <property type="match status" value="1"/>
</dbReference>
<dbReference type="Proteomes" id="UP000549695">
    <property type="component" value="Unassembled WGS sequence"/>
</dbReference>
<feature type="domain" description="Dimethylamine monooxygenase subunit DmmA-like C-terminal" evidence="2">
    <location>
        <begin position="127"/>
        <end position="170"/>
    </location>
</feature>